<accession>A0A2S9V5D8</accession>
<comment type="catalytic activity">
    <reaction evidence="12">
        <text>2 [molybdopterin-synthase sulfur-carrier protein]-C-terminal-Gly-aminoethanethioate + cyclic pyranopterin phosphate + H2O = molybdopterin + 2 [molybdopterin-synthase sulfur-carrier protein]-C-terminal Gly-Gly + 2 H(+)</text>
        <dbReference type="Rhea" id="RHEA:26333"/>
        <dbReference type="Rhea" id="RHEA-COMP:12202"/>
        <dbReference type="Rhea" id="RHEA-COMP:19907"/>
        <dbReference type="ChEBI" id="CHEBI:15377"/>
        <dbReference type="ChEBI" id="CHEBI:15378"/>
        <dbReference type="ChEBI" id="CHEBI:58698"/>
        <dbReference type="ChEBI" id="CHEBI:59648"/>
        <dbReference type="ChEBI" id="CHEBI:90778"/>
        <dbReference type="ChEBI" id="CHEBI:232372"/>
        <dbReference type="EC" id="2.8.1.12"/>
    </reaction>
</comment>
<proteinExistence type="inferred from homology"/>
<protein>
    <recommendedName>
        <fullName evidence="4">Molybdopterin synthase catalytic subunit</fullName>
        <ecNumber evidence="3">2.8.1.12</ecNumber>
    </recommendedName>
    <alternativeName>
        <fullName evidence="10">MPT synthase subunit 2</fullName>
    </alternativeName>
    <alternativeName>
        <fullName evidence="8">Molybdenum cofactor biosynthesis protein E</fullName>
    </alternativeName>
    <alternativeName>
        <fullName evidence="9">Molybdopterin-converting factor large subunit</fullName>
    </alternativeName>
    <alternativeName>
        <fullName evidence="11">Molybdopterin-converting factor subunit 2</fullName>
    </alternativeName>
</protein>
<dbReference type="UniPathway" id="UPA00344"/>
<reference evidence="14" key="1">
    <citation type="journal article" date="2020" name="Int. J. Syst. Evol. Microbiol.">
        <title>Alteromonas alba sp. nov., a marine bacterium isolated from the seawater of the West Pacific Ocean.</title>
        <authorList>
            <person name="Sun C."/>
            <person name="Wu Y.-H."/>
            <person name="Xamxidin M."/>
            <person name="Cheng H."/>
            <person name="Xu X.-W."/>
        </authorList>
    </citation>
    <scope>NUCLEOTIDE SEQUENCE [LARGE SCALE GENOMIC DNA]</scope>
    <source>
        <strain evidence="14">190</strain>
    </source>
</reference>
<dbReference type="RefSeq" id="WP_105936303.1">
    <property type="nucleotide sequence ID" value="NZ_PVNP01000202.1"/>
</dbReference>
<keyword evidence="6" id="KW-0501">Molybdenum cofactor biosynthesis</keyword>
<dbReference type="EMBL" id="PVNP01000202">
    <property type="protein sequence ID" value="PRO71662.1"/>
    <property type="molecule type" value="Genomic_DNA"/>
</dbReference>
<evidence type="ECO:0000256" key="6">
    <source>
        <dbReference type="ARBA" id="ARBA00023150"/>
    </source>
</evidence>
<comment type="pathway">
    <text evidence="1">Cofactor biosynthesis; molybdopterin biosynthesis.</text>
</comment>
<evidence type="ECO:0000256" key="10">
    <source>
        <dbReference type="ARBA" id="ARBA00030781"/>
    </source>
</evidence>
<evidence type="ECO:0000313" key="14">
    <source>
        <dbReference type="Proteomes" id="UP000238949"/>
    </source>
</evidence>
<keyword evidence="5" id="KW-0808">Transferase</keyword>
<dbReference type="NCBIfam" id="NF007959">
    <property type="entry name" value="PRK10678.1"/>
    <property type="match status" value="1"/>
</dbReference>
<dbReference type="Proteomes" id="UP000238949">
    <property type="component" value="Unassembled WGS sequence"/>
</dbReference>
<sequence>MISVQRDDFDHCEQYQALKEEADGDGAVVTFTGLVRDFNIQGAVSGIHIEHYPGMTEKSLMHICSEARKRWQLGQIRVIHRVGTIGPQEQIVFVGVTSKHRKNAFEACEFIIDYLKTSAPLWKQEGTSEGMKWVTSRSSDQEAMDRWANTASLS</sequence>
<gene>
    <name evidence="13" type="ORF">C6Y40_20745</name>
</gene>
<dbReference type="AlphaFoldDB" id="A0A2S9V5D8"/>
<evidence type="ECO:0000256" key="7">
    <source>
        <dbReference type="ARBA" id="ARBA00026066"/>
    </source>
</evidence>
<comment type="caution">
    <text evidence="13">The sequence shown here is derived from an EMBL/GenBank/DDBJ whole genome shotgun (WGS) entry which is preliminary data.</text>
</comment>
<evidence type="ECO:0000256" key="4">
    <source>
        <dbReference type="ARBA" id="ARBA00013858"/>
    </source>
</evidence>
<dbReference type="CDD" id="cd00756">
    <property type="entry name" value="MoaE"/>
    <property type="match status" value="1"/>
</dbReference>
<evidence type="ECO:0000313" key="13">
    <source>
        <dbReference type="EMBL" id="PRO71662.1"/>
    </source>
</evidence>
<dbReference type="FunFam" id="3.90.1170.40:FF:000001">
    <property type="entry name" value="Molybdopterin synthase catalytic subunit MoaE"/>
    <property type="match status" value="1"/>
</dbReference>
<organism evidence="13 14">
    <name type="scientific">Alteromonas alba</name>
    <dbReference type="NCBI Taxonomy" id="2079529"/>
    <lineage>
        <taxon>Bacteria</taxon>
        <taxon>Pseudomonadati</taxon>
        <taxon>Pseudomonadota</taxon>
        <taxon>Gammaproteobacteria</taxon>
        <taxon>Alteromonadales</taxon>
        <taxon>Alteromonadaceae</taxon>
        <taxon>Alteromonas/Salinimonas group</taxon>
        <taxon>Alteromonas</taxon>
    </lineage>
</organism>
<dbReference type="GO" id="GO:0030366">
    <property type="term" value="F:molybdopterin synthase activity"/>
    <property type="evidence" value="ECO:0007669"/>
    <property type="project" value="UniProtKB-EC"/>
</dbReference>
<comment type="similarity">
    <text evidence="2">Belongs to the MoaE family.</text>
</comment>
<dbReference type="PANTHER" id="PTHR23404">
    <property type="entry name" value="MOLYBDOPTERIN SYNTHASE RELATED"/>
    <property type="match status" value="1"/>
</dbReference>
<evidence type="ECO:0000256" key="11">
    <source>
        <dbReference type="ARBA" id="ARBA00032474"/>
    </source>
</evidence>
<evidence type="ECO:0000256" key="3">
    <source>
        <dbReference type="ARBA" id="ARBA00011950"/>
    </source>
</evidence>
<dbReference type="Pfam" id="PF02391">
    <property type="entry name" value="MoaE"/>
    <property type="match status" value="1"/>
</dbReference>
<dbReference type="SUPFAM" id="SSF54690">
    <property type="entry name" value="Molybdopterin synthase subunit MoaE"/>
    <property type="match status" value="1"/>
</dbReference>
<name>A0A2S9V5D8_9ALTE</name>
<evidence type="ECO:0000256" key="12">
    <source>
        <dbReference type="ARBA" id="ARBA00049878"/>
    </source>
</evidence>
<keyword evidence="14" id="KW-1185">Reference proteome</keyword>
<dbReference type="InterPro" id="IPR036563">
    <property type="entry name" value="MoaE_sf"/>
</dbReference>
<evidence type="ECO:0000256" key="8">
    <source>
        <dbReference type="ARBA" id="ARBA00029745"/>
    </source>
</evidence>
<evidence type="ECO:0000256" key="5">
    <source>
        <dbReference type="ARBA" id="ARBA00022679"/>
    </source>
</evidence>
<comment type="subunit">
    <text evidence="7">Heterotetramer of 2 MoaD subunits and 2 MoaE subunits. Also stable as homodimer. The enzyme changes between these two forms during catalysis.</text>
</comment>
<evidence type="ECO:0000256" key="1">
    <source>
        <dbReference type="ARBA" id="ARBA00005046"/>
    </source>
</evidence>
<evidence type="ECO:0000256" key="2">
    <source>
        <dbReference type="ARBA" id="ARBA00005426"/>
    </source>
</evidence>
<dbReference type="GO" id="GO:0006777">
    <property type="term" value="P:Mo-molybdopterin cofactor biosynthetic process"/>
    <property type="evidence" value="ECO:0007669"/>
    <property type="project" value="UniProtKB-KW"/>
</dbReference>
<evidence type="ECO:0000256" key="9">
    <source>
        <dbReference type="ARBA" id="ARBA00030407"/>
    </source>
</evidence>
<dbReference type="InterPro" id="IPR003448">
    <property type="entry name" value="Mopterin_biosynth_MoaE"/>
</dbReference>
<dbReference type="EC" id="2.8.1.12" evidence="3"/>
<dbReference type="Gene3D" id="3.90.1170.40">
    <property type="entry name" value="Molybdopterin biosynthesis MoaE subunit"/>
    <property type="match status" value="1"/>
</dbReference>
<dbReference type="OrthoDB" id="9803224at2"/>